<feature type="domain" description="AB hydrolase-1" evidence="4">
    <location>
        <begin position="64"/>
        <end position="225"/>
    </location>
</feature>
<feature type="chain" id="PRO_5046191291" description="AB hydrolase-1 domain-containing protein" evidence="3">
    <location>
        <begin position="22"/>
        <end position="256"/>
    </location>
</feature>
<evidence type="ECO:0000313" key="5">
    <source>
        <dbReference type="EMBL" id="MCL6741961.1"/>
    </source>
</evidence>
<dbReference type="InterPro" id="IPR050955">
    <property type="entry name" value="Plant_Biomass_Hydrol_Est"/>
</dbReference>
<dbReference type="InterPro" id="IPR029058">
    <property type="entry name" value="AB_hydrolase_fold"/>
</dbReference>
<sequence length="256" mass="26863">MKARWPIALLVLAAWPAAGTARSPKLSLTATAVAPADKAGVQTIGEGAYFYRPAGGPGGRRPLLLLLHGAGMSASGFIEGARAEADRCGCLLLSVQSKGPTWDTVRMVRRASLDGVSDVYRLFGADTDRIEAALSTALGASDADARSVLLVGFSDGASFALSLGLANRSIFRGIVAIAPGLYVEPSPTGSKQRLFIAHSPADRVLPFERTRNDIVAPLKRAGFDLRFRSFEGGHAVVPSVLAEGVDYALQRGTAEE</sequence>
<dbReference type="PANTHER" id="PTHR43037">
    <property type="entry name" value="UNNAMED PRODUCT-RELATED"/>
    <property type="match status" value="1"/>
</dbReference>
<dbReference type="EMBL" id="JAMGBB010000001">
    <property type="protein sequence ID" value="MCL6741961.1"/>
    <property type="molecule type" value="Genomic_DNA"/>
</dbReference>
<reference evidence="5" key="1">
    <citation type="submission" date="2022-05" db="EMBL/GenBank/DDBJ databases">
        <authorList>
            <person name="Jo J.-H."/>
            <person name="Im W.-T."/>
        </authorList>
    </citation>
    <scope>NUCLEOTIDE SEQUENCE</scope>
    <source>
        <strain evidence="5">RB56-2</strain>
    </source>
</reference>
<accession>A0ABT0SC20</accession>
<organism evidence="5 6">
    <name type="scientific">Sphingomonas brevis</name>
    <dbReference type="NCBI Taxonomy" id="2908206"/>
    <lineage>
        <taxon>Bacteria</taxon>
        <taxon>Pseudomonadati</taxon>
        <taxon>Pseudomonadota</taxon>
        <taxon>Alphaproteobacteria</taxon>
        <taxon>Sphingomonadales</taxon>
        <taxon>Sphingomonadaceae</taxon>
        <taxon>Sphingomonas</taxon>
    </lineage>
</organism>
<dbReference type="InterPro" id="IPR000073">
    <property type="entry name" value="AB_hydrolase_1"/>
</dbReference>
<dbReference type="Proteomes" id="UP001165383">
    <property type="component" value="Unassembled WGS sequence"/>
</dbReference>
<dbReference type="Gene3D" id="3.40.50.1820">
    <property type="entry name" value="alpha/beta hydrolase"/>
    <property type="match status" value="1"/>
</dbReference>
<dbReference type="RefSeq" id="WP_249916317.1">
    <property type="nucleotide sequence ID" value="NZ_JAMGBB010000001.1"/>
</dbReference>
<dbReference type="Pfam" id="PF12697">
    <property type="entry name" value="Abhydrolase_6"/>
    <property type="match status" value="1"/>
</dbReference>
<evidence type="ECO:0000256" key="2">
    <source>
        <dbReference type="ARBA" id="ARBA00022801"/>
    </source>
</evidence>
<keyword evidence="2" id="KW-0378">Hydrolase</keyword>
<keyword evidence="1 3" id="KW-0732">Signal</keyword>
<dbReference type="PANTHER" id="PTHR43037:SF5">
    <property type="entry name" value="FERULOYL ESTERASE"/>
    <property type="match status" value="1"/>
</dbReference>
<protein>
    <recommendedName>
        <fullName evidence="4">AB hydrolase-1 domain-containing protein</fullName>
    </recommendedName>
</protein>
<keyword evidence="6" id="KW-1185">Reference proteome</keyword>
<evidence type="ECO:0000256" key="1">
    <source>
        <dbReference type="ARBA" id="ARBA00022729"/>
    </source>
</evidence>
<name>A0ABT0SC20_9SPHN</name>
<feature type="signal peptide" evidence="3">
    <location>
        <begin position="1"/>
        <end position="21"/>
    </location>
</feature>
<evidence type="ECO:0000256" key="3">
    <source>
        <dbReference type="SAM" id="SignalP"/>
    </source>
</evidence>
<evidence type="ECO:0000259" key="4">
    <source>
        <dbReference type="Pfam" id="PF12697"/>
    </source>
</evidence>
<comment type="caution">
    <text evidence="5">The sequence shown here is derived from an EMBL/GenBank/DDBJ whole genome shotgun (WGS) entry which is preliminary data.</text>
</comment>
<gene>
    <name evidence="5" type="ORF">LZ518_12560</name>
</gene>
<proteinExistence type="predicted"/>
<dbReference type="SUPFAM" id="SSF53474">
    <property type="entry name" value="alpha/beta-Hydrolases"/>
    <property type="match status" value="1"/>
</dbReference>
<evidence type="ECO:0000313" key="6">
    <source>
        <dbReference type="Proteomes" id="UP001165383"/>
    </source>
</evidence>